<evidence type="ECO:0008006" key="4">
    <source>
        <dbReference type="Google" id="ProtNLM"/>
    </source>
</evidence>
<dbReference type="Proteomes" id="UP001371218">
    <property type="component" value="Unassembled WGS sequence"/>
</dbReference>
<gene>
    <name evidence="2" type="ORF">AACH06_18855</name>
</gene>
<feature type="chain" id="PRO_5046631222" description="Tetratricopeptide repeat protein" evidence="1">
    <location>
        <begin position="19"/>
        <end position="186"/>
    </location>
</feature>
<name>A0ABU9BWB8_9BURK</name>
<accession>A0ABU9BWB8</accession>
<evidence type="ECO:0000256" key="1">
    <source>
        <dbReference type="SAM" id="SignalP"/>
    </source>
</evidence>
<organism evidence="2 3">
    <name type="scientific">Ideonella lacteola</name>
    <dbReference type="NCBI Taxonomy" id="2984193"/>
    <lineage>
        <taxon>Bacteria</taxon>
        <taxon>Pseudomonadati</taxon>
        <taxon>Pseudomonadota</taxon>
        <taxon>Betaproteobacteria</taxon>
        <taxon>Burkholderiales</taxon>
        <taxon>Sphaerotilaceae</taxon>
        <taxon>Ideonella</taxon>
    </lineage>
</organism>
<sequence>MKLVFTLLALGLAASAQADCQADLARHRQADMSLSYEQFDQTEDRGFRALAKAGCYAEAEQLIVQYMQANPRGQQSLRWHAAQMAASAGHYAQAAAHAHRMLAEAKAADDSPLMWNDYVLASIAFFERDKAGLQRHRDVIARKGQGFWGNRMNLNLLDTMLEHFDLGYAEIGEKAAAAWDAKPAAE</sequence>
<dbReference type="RefSeq" id="WP_341427299.1">
    <property type="nucleotide sequence ID" value="NZ_JBBUTG010000012.1"/>
</dbReference>
<keyword evidence="3" id="KW-1185">Reference proteome</keyword>
<feature type="signal peptide" evidence="1">
    <location>
        <begin position="1"/>
        <end position="18"/>
    </location>
</feature>
<protein>
    <recommendedName>
        <fullName evidence="4">Tetratricopeptide repeat protein</fullName>
    </recommendedName>
</protein>
<keyword evidence="1" id="KW-0732">Signal</keyword>
<proteinExistence type="predicted"/>
<evidence type="ECO:0000313" key="2">
    <source>
        <dbReference type="EMBL" id="MEK8032885.1"/>
    </source>
</evidence>
<dbReference type="EMBL" id="JBBUTG010000012">
    <property type="protein sequence ID" value="MEK8032885.1"/>
    <property type="molecule type" value="Genomic_DNA"/>
</dbReference>
<evidence type="ECO:0000313" key="3">
    <source>
        <dbReference type="Proteomes" id="UP001371218"/>
    </source>
</evidence>
<comment type="caution">
    <text evidence="2">The sequence shown here is derived from an EMBL/GenBank/DDBJ whole genome shotgun (WGS) entry which is preliminary data.</text>
</comment>
<reference evidence="2 3" key="1">
    <citation type="submission" date="2024-04" db="EMBL/GenBank/DDBJ databases">
        <title>Novel species of the genus Ideonella isolated from streams.</title>
        <authorList>
            <person name="Lu H."/>
        </authorList>
    </citation>
    <scope>NUCLEOTIDE SEQUENCE [LARGE SCALE GENOMIC DNA]</scope>
    <source>
        <strain evidence="2 3">DXS29W</strain>
    </source>
</reference>